<dbReference type="Proteomes" id="UP001054889">
    <property type="component" value="Unassembled WGS sequence"/>
</dbReference>
<evidence type="ECO:0000313" key="4">
    <source>
        <dbReference type="Proteomes" id="UP001054889"/>
    </source>
</evidence>
<evidence type="ECO:0000256" key="2">
    <source>
        <dbReference type="SAM" id="Phobius"/>
    </source>
</evidence>
<feature type="compositionally biased region" description="Basic and acidic residues" evidence="1">
    <location>
        <begin position="116"/>
        <end position="126"/>
    </location>
</feature>
<reference evidence="3" key="2">
    <citation type="submission" date="2021-12" db="EMBL/GenBank/DDBJ databases">
        <title>Resequencing data analysis of finger millet.</title>
        <authorList>
            <person name="Hatakeyama M."/>
            <person name="Aluri S."/>
            <person name="Balachadran M.T."/>
            <person name="Sivarajan S.R."/>
            <person name="Poveda L."/>
            <person name="Shimizu-Inatsugi R."/>
            <person name="Schlapbach R."/>
            <person name="Sreeman S.M."/>
            <person name="Shimizu K.K."/>
        </authorList>
    </citation>
    <scope>NUCLEOTIDE SEQUENCE</scope>
</reference>
<dbReference type="AlphaFoldDB" id="A0AAV5FKL3"/>
<evidence type="ECO:0000256" key="1">
    <source>
        <dbReference type="SAM" id="MobiDB-lite"/>
    </source>
</evidence>
<protein>
    <submittedName>
        <fullName evidence="3">Uncharacterized protein</fullName>
    </submittedName>
</protein>
<gene>
    <name evidence="3" type="primary">gb24025</name>
    <name evidence="3" type="ORF">PR202_gb24025</name>
</gene>
<keyword evidence="2" id="KW-0472">Membrane</keyword>
<reference evidence="3" key="1">
    <citation type="journal article" date="2018" name="DNA Res.">
        <title>Multiple hybrid de novo genome assembly of finger millet, an orphan allotetraploid crop.</title>
        <authorList>
            <person name="Hatakeyama M."/>
            <person name="Aluri S."/>
            <person name="Balachadran M.T."/>
            <person name="Sivarajan S.R."/>
            <person name="Patrignani A."/>
            <person name="Gruter S."/>
            <person name="Poveda L."/>
            <person name="Shimizu-Inatsugi R."/>
            <person name="Baeten J."/>
            <person name="Francoijs K.J."/>
            <person name="Nataraja K.N."/>
            <person name="Reddy Y.A.N."/>
            <person name="Phadnis S."/>
            <person name="Ravikumar R.L."/>
            <person name="Schlapbach R."/>
            <person name="Sreeman S.M."/>
            <person name="Shimizu K.K."/>
        </authorList>
    </citation>
    <scope>NUCLEOTIDE SEQUENCE</scope>
</reference>
<feature type="region of interest" description="Disordered" evidence="1">
    <location>
        <begin position="150"/>
        <end position="172"/>
    </location>
</feature>
<dbReference type="EMBL" id="BQKI01000088">
    <property type="protein sequence ID" value="GJN35273.1"/>
    <property type="molecule type" value="Genomic_DNA"/>
</dbReference>
<organism evidence="3 4">
    <name type="scientific">Eleusine coracana subsp. coracana</name>
    <dbReference type="NCBI Taxonomy" id="191504"/>
    <lineage>
        <taxon>Eukaryota</taxon>
        <taxon>Viridiplantae</taxon>
        <taxon>Streptophyta</taxon>
        <taxon>Embryophyta</taxon>
        <taxon>Tracheophyta</taxon>
        <taxon>Spermatophyta</taxon>
        <taxon>Magnoliopsida</taxon>
        <taxon>Liliopsida</taxon>
        <taxon>Poales</taxon>
        <taxon>Poaceae</taxon>
        <taxon>PACMAD clade</taxon>
        <taxon>Chloridoideae</taxon>
        <taxon>Cynodonteae</taxon>
        <taxon>Eleusininae</taxon>
        <taxon>Eleusine</taxon>
    </lineage>
</organism>
<sequence length="172" mass="19096">MEADKRTVDESSAVTFRCRRRSWRRMTAGLCSVLAAVRWPHEAEPLLPAWLCLAVLAAQNCLPAPTSRNELRNRGKRKFPKQGGQESMTGLRIRRRPRPPPPASQCGNKGSTSGRARGERQQPSLDKEHLVGFGGWIWALGFGGLVCRRRQPRRTSRGAKPPGTGPGQHRKG</sequence>
<name>A0AAV5FKL3_ELECO</name>
<comment type="caution">
    <text evidence="3">The sequence shown here is derived from an EMBL/GenBank/DDBJ whole genome shotgun (WGS) entry which is preliminary data.</text>
</comment>
<feature type="compositionally biased region" description="Polar residues" evidence="1">
    <location>
        <begin position="105"/>
        <end position="114"/>
    </location>
</feature>
<keyword evidence="2" id="KW-0812">Transmembrane</keyword>
<keyword evidence="4" id="KW-1185">Reference proteome</keyword>
<proteinExistence type="predicted"/>
<feature type="transmembrane region" description="Helical" evidence="2">
    <location>
        <begin position="130"/>
        <end position="147"/>
    </location>
</feature>
<feature type="region of interest" description="Disordered" evidence="1">
    <location>
        <begin position="65"/>
        <end position="126"/>
    </location>
</feature>
<keyword evidence="2" id="KW-1133">Transmembrane helix</keyword>
<evidence type="ECO:0000313" key="3">
    <source>
        <dbReference type="EMBL" id="GJN35273.1"/>
    </source>
</evidence>
<accession>A0AAV5FKL3</accession>